<dbReference type="Gene3D" id="3.40.50.300">
    <property type="entry name" value="P-loop containing nucleotide triphosphate hydrolases"/>
    <property type="match status" value="1"/>
</dbReference>
<dbReference type="PANTHER" id="PTHR43394:SF1">
    <property type="entry name" value="ATP-BINDING CASSETTE SUB-FAMILY B MEMBER 10, MITOCHONDRIAL"/>
    <property type="match status" value="1"/>
</dbReference>
<dbReference type="STRING" id="1352936.M878_34330"/>
<dbReference type="HOGENOM" id="CLU_1255389_0_0_11"/>
<organism evidence="2 3">
    <name type="scientific">Streptomyces roseochromogenus subsp. oscitans DS 12.976</name>
    <dbReference type="NCBI Taxonomy" id="1352936"/>
    <lineage>
        <taxon>Bacteria</taxon>
        <taxon>Bacillati</taxon>
        <taxon>Actinomycetota</taxon>
        <taxon>Actinomycetes</taxon>
        <taxon>Kitasatosporales</taxon>
        <taxon>Streptomycetaceae</taxon>
        <taxon>Streptomyces</taxon>
    </lineage>
</organism>
<dbReference type="Proteomes" id="UP000017984">
    <property type="component" value="Chromosome"/>
</dbReference>
<dbReference type="InterPro" id="IPR039421">
    <property type="entry name" value="Type_1_exporter"/>
</dbReference>
<accession>V6JSN4</accession>
<evidence type="ECO:0000313" key="3">
    <source>
        <dbReference type="Proteomes" id="UP000017984"/>
    </source>
</evidence>
<dbReference type="GO" id="GO:0015421">
    <property type="term" value="F:ABC-type oligopeptide transporter activity"/>
    <property type="evidence" value="ECO:0007669"/>
    <property type="project" value="TreeGrafter"/>
</dbReference>
<dbReference type="PANTHER" id="PTHR43394">
    <property type="entry name" value="ATP-DEPENDENT PERMEASE MDL1, MITOCHONDRIAL"/>
    <property type="match status" value="1"/>
</dbReference>
<sequence length="220" mass="22845">MPAAEAVRGVARVMSLLAVNSALGSLLTGPDIGQRLRSAAPAPAVVAAVSPVSRTAAGGRHLCHRAANVALAAIEDHACRSAGSSRSSARTAPASPGWQNFSGRHELSGCQGQRLGIARAAHRCGQVLIVDEPTAALDARAEPEVFEKIRALAGNGQTVALITHRLASVRHADLVHVLEHGRLMESGTPEELLARGGVYTELYALQAEQFTAEVPAPKPA</sequence>
<comment type="caution">
    <text evidence="2">The sequence shown here is derived from an EMBL/GenBank/DDBJ whole genome shotgun (WGS) entry which is preliminary data.</text>
</comment>
<dbReference type="SUPFAM" id="SSF52540">
    <property type="entry name" value="P-loop containing nucleoside triphosphate hydrolases"/>
    <property type="match status" value="1"/>
</dbReference>
<dbReference type="EMBL" id="AWQX01000296">
    <property type="protein sequence ID" value="EST22713.1"/>
    <property type="molecule type" value="Genomic_DNA"/>
</dbReference>
<evidence type="ECO:0000313" key="2">
    <source>
        <dbReference type="EMBL" id="EST22713.1"/>
    </source>
</evidence>
<dbReference type="AlphaFoldDB" id="V6JSN4"/>
<feature type="domain" description="ABC transporter" evidence="1">
    <location>
        <begin position="1"/>
        <end position="205"/>
    </location>
</feature>
<name>V6JSN4_STRRC</name>
<dbReference type="GO" id="GO:0016887">
    <property type="term" value="F:ATP hydrolysis activity"/>
    <property type="evidence" value="ECO:0007669"/>
    <property type="project" value="InterPro"/>
</dbReference>
<dbReference type="GO" id="GO:0005524">
    <property type="term" value="F:ATP binding"/>
    <property type="evidence" value="ECO:0007669"/>
    <property type="project" value="InterPro"/>
</dbReference>
<dbReference type="PATRIC" id="fig|1352936.5.peg.7147"/>
<dbReference type="PROSITE" id="PS50893">
    <property type="entry name" value="ABC_TRANSPORTER_2"/>
    <property type="match status" value="1"/>
</dbReference>
<reference evidence="2 3" key="1">
    <citation type="journal article" date="2014" name="Genome Announc.">
        <title>Draft Genome Sequence of Streptomyces roseochromogenes subsp. oscitans DS 12.976, Producer of the Aminocoumarin Antibiotic Clorobiocin.</title>
        <authorList>
            <person name="Ruckert C."/>
            <person name="Kalinowski J."/>
            <person name="Heide L."/>
            <person name="Apel A.K."/>
        </authorList>
    </citation>
    <scope>NUCLEOTIDE SEQUENCE [LARGE SCALE GENOMIC DNA]</scope>
    <source>
        <strain evidence="2 3">DS 12.976</strain>
    </source>
</reference>
<dbReference type="InterPro" id="IPR027417">
    <property type="entry name" value="P-loop_NTPase"/>
</dbReference>
<gene>
    <name evidence="2" type="ORF">M878_34330</name>
</gene>
<dbReference type="InterPro" id="IPR003439">
    <property type="entry name" value="ABC_transporter-like_ATP-bd"/>
</dbReference>
<keyword evidence="3" id="KW-1185">Reference proteome</keyword>
<protein>
    <recommendedName>
        <fullName evidence="1">ABC transporter domain-containing protein</fullName>
    </recommendedName>
</protein>
<evidence type="ECO:0000259" key="1">
    <source>
        <dbReference type="PROSITE" id="PS50893"/>
    </source>
</evidence>
<proteinExistence type="predicted"/>